<dbReference type="GO" id="GO:0015095">
    <property type="term" value="F:magnesium ion transmembrane transporter activity"/>
    <property type="evidence" value="ECO:0007669"/>
    <property type="project" value="InterPro"/>
</dbReference>
<reference evidence="3" key="1">
    <citation type="submission" date="2022-04" db="EMBL/GenBank/DDBJ databases">
        <title>Corynebacterium kalidii LD5P10.</title>
        <authorList>
            <person name="Sun J.Q."/>
        </authorList>
    </citation>
    <scope>NUCLEOTIDE SEQUENCE</scope>
    <source>
        <strain evidence="3">LD5P10</strain>
    </source>
</reference>
<dbReference type="InterPro" id="IPR011033">
    <property type="entry name" value="PRC_barrel-like_sf"/>
</dbReference>
<organism evidence="3 4">
    <name type="scientific">Corynebacterium kalidii</name>
    <dbReference type="NCBI Taxonomy" id="2931982"/>
    <lineage>
        <taxon>Bacteria</taxon>
        <taxon>Bacillati</taxon>
        <taxon>Actinomycetota</taxon>
        <taxon>Actinomycetes</taxon>
        <taxon>Mycobacteriales</taxon>
        <taxon>Corynebacteriaceae</taxon>
        <taxon>Corynebacterium</taxon>
    </lineage>
</organism>
<dbReference type="GO" id="GO:0016020">
    <property type="term" value="C:membrane"/>
    <property type="evidence" value="ECO:0007669"/>
    <property type="project" value="InterPro"/>
</dbReference>
<dbReference type="Proteomes" id="UP001139207">
    <property type="component" value="Unassembled WGS sequence"/>
</dbReference>
<dbReference type="EMBL" id="JALIEA010000017">
    <property type="protein sequence ID" value="MCJ7859310.1"/>
    <property type="molecule type" value="Genomic_DNA"/>
</dbReference>
<sequence>MDTTRVFAGRLAGMLLLGADGESLGRVRDVVLTIRSTRAVALGLVAEVAGKRRIFLPMGRITSIDPKEVTLNTSSVNMRPFRSRAGELTVMDDLIGAKVHTDDPEFSHLSGRAVEISDVELERTRSREWELSRVAVITRGRLGRRSAPAVIPFTHVHGLSASGTGPRDVDAELIAEFTTMRNADIAHALRDMTAERRLRIASELDDERLADVIAELPDDEQTEIVEELNIERAATILEEMDPDDAADLLGELPGDKADVLLELMDPEESEPVRRLMSFSPDTVGALMTSEAIILTPQATVAEALAHARNPEVPLSLSSLIFVVRPPQATPTGRYLGCVHLQKLLREPPSSLVGGILDLELPALHPDDTEETAARYFATYNLVSAPVLDEDSHLLGVVGVDDLLDHLLPENWRDEDWRSNRTAVSASSPVTTGRE</sequence>
<protein>
    <submittedName>
        <fullName evidence="3">CBS domain-containing protein</fullName>
    </submittedName>
</protein>
<dbReference type="InterPro" id="IPR006669">
    <property type="entry name" value="MgtE_transporter"/>
</dbReference>
<evidence type="ECO:0000259" key="2">
    <source>
        <dbReference type="PROSITE" id="PS51371"/>
    </source>
</evidence>
<name>A0A9X1WIH3_9CORY</name>
<evidence type="ECO:0000313" key="3">
    <source>
        <dbReference type="EMBL" id="MCJ7859310.1"/>
    </source>
</evidence>
<feature type="domain" description="CBS" evidence="2">
    <location>
        <begin position="355"/>
        <end position="414"/>
    </location>
</feature>
<dbReference type="PROSITE" id="PS51371">
    <property type="entry name" value="CBS"/>
    <property type="match status" value="1"/>
</dbReference>
<dbReference type="SUPFAM" id="SSF158791">
    <property type="entry name" value="MgtE N-terminal domain-like"/>
    <property type="match status" value="1"/>
</dbReference>
<dbReference type="InterPro" id="IPR038076">
    <property type="entry name" value="MgtE_N_sf"/>
</dbReference>
<dbReference type="InterPro" id="IPR000644">
    <property type="entry name" value="CBS_dom"/>
</dbReference>
<proteinExistence type="predicted"/>
<dbReference type="Gene3D" id="1.25.60.10">
    <property type="entry name" value="MgtE N-terminal domain-like"/>
    <property type="match status" value="1"/>
</dbReference>
<comment type="caution">
    <text evidence="3">The sequence shown here is derived from an EMBL/GenBank/DDBJ whole genome shotgun (WGS) entry which is preliminary data.</text>
</comment>
<keyword evidence="1" id="KW-0129">CBS domain</keyword>
<dbReference type="SUPFAM" id="SSF50346">
    <property type="entry name" value="PRC-barrel domain"/>
    <property type="match status" value="1"/>
</dbReference>
<dbReference type="Pfam" id="PF03448">
    <property type="entry name" value="MgtE_N"/>
    <property type="match status" value="1"/>
</dbReference>
<dbReference type="SMART" id="SM00924">
    <property type="entry name" value="MgtE_N"/>
    <property type="match status" value="1"/>
</dbReference>
<dbReference type="RefSeq" id="WP_244805037.1">
    <property type="nucleotide sequence ID" value="NZ_JALIEA010000017.1"/>
</dbReference>
<dbReference type="PANTHER" id="PTHR43773">
    <property type="entry name" value="MAGNESIUM TRANSPORTER MGTE"/>
    <property type="match status" value="1"/>
</dbReference>
<dbReference type="PANTHER" id="PTHR43773:SF1">
    <property type="entry name" value="MAGNESIUM TRANSPORTER MGTE"/>
    <property type="match status" value="1"/>
</dbReference>
<evidence type="ECO:0000256" key="1">
    <source>
        <dbReference type="PROSITE-ProRule" id="PRU00703"/>
    </source>
</evidence>
<keyword evidence="4" id="KW-1185">Reference proteome</keyword>
<dbReference type="Gene3D" id="3.10.580.10">
    <property type="entry name" value="CBS-domain"/>
    <property type="match status" value="1"/>
</dbReference>
<dbReference type="AlphaFoldDB" id="A0A9X1WIH3"/>
<gene>
    <name evidence="3" type="ORF">MUN33_11405</name>
</gene>
<dbReference type="InterPro" id="IPR046342">
    <property type="entry name" value="CBS_dom_sf"/>
</dbReference>
<dbReference type="CDD" id="cd04606">
    <property type="entry name" value="CBS_pair_Mg_transporter"/>
    <property type="match status" value="1"/>
</dbReference>
<dbReference type="Pfam" id="PF26205">
    <property type="entry name" value="SH3_actinomycetes"/>
    <property type="match status" value="1"/>
</dbReference>
<dbReference type="SUPFAM" id="SSF54631">
    <property type="entry name" value="CBS-domain pair"/>
    <property type="match status" value="1"/>
</dbReference>
<dbReference type="Pfam" id="PF00571">
    <property type="entry name" value="CBS"/>
    <property type="match status" value="1"/>
</dbReference>
<dbReference type="InterPro" id="IPR006668">
    <property type="entry name" value="Mg_transptr_MgtE_intracell_dom"/>
</dbReference>
<dbReference type="InterPro" id="IPR058838">
    <property type="entry name" value="SH3_actinomycetes"/>
</dbReference>
<accession>A0A9X1WIH3</accession>
<evidence type="ECO:0000313" key="4">
    <source>
        <dbReference type="Proteomes" id="UP001139207"/>
    </source>
</evidence>